<keyword evidence="1" id="KW-0723">Serine/threonine-protein kinase</keyword>
<dbReference type="Proteomes" id="UP000481153">
    <property type="component" value="Unassembled WGS sequence"/>
</dbReference>
<sequence>MMDRYKIESVLADALYGQVLVCTDKMTHEQVAIKRMNQACAASKVSRGGRRVAEDISFEKQVNRALSANGGHANIVSMRQDFVEDGHEHFVLDLCVNGDLYKLVNRSMKLDETTASRYFSQIVQGVAFMHHRGFAHRDLSLENILLDADDICHVCDFGLAAPISIRQTAAVGKAFYMAPEVAQGKVYDPTKADVWSLGIILFIMLTGVPLFEMAKSSDQRFEFLETHGLSKLVASWGITLNPQAMKLLKGMLTIDPAKRMSLNHVLDHDFVGGQVTKATKTTRSWRKTLSKFLVCRRSFRKVVALA</sequence>
<keyword evidence="2" id="KW-0808">Transferase</keyword>
<name>A0A6G0WSY8_9STRA</name>
<evidence type="ECO:0000256" key="5">
    <source>
        <dbReference type="ARBA" id="ARBA00022840"/>
    </source>
</evidence>
<evidence type="ECO:0000256" key="4">
    <source>
        <dbReference type="ARBA" id="ARBA00022777"/>
    </source>
</evidence>
<dbReference type="VEuPathDB" id="FungiDB:AeMF1_018109"/>
<dbReference type="GO" id="GO:0005524">
    <property type="term" value="F:ATP binding"/>
    <property type="evidence" value="ECO:0007669"/>
    <property type="project" value="UniProtKB-KW"/>
</dbReference>
<dbReference type="InterPro" id="IPR000719">
    <property type="entry name" value="Prot_kinase_dom"/>
</dbReference>
<dbReference type="PANTHER" id="PTHR24345:SF91">
    <property type="entry name" value="SERINE_THREONINE-PROTEIN KINASE PLK4"/>
    <property type="match status" value="1"/>
</dbReference>
<comment type="caution">
    <text evidence="8">The sequence shown here is derived from an EMBL/GenBank/DDBJ whole genome shotgun (WGS) entry which is preliminary data.</text>
</comment>
<dbReference type="PROSITE" id="PS50011">
    <property type="entry name" value="PROTEIN_KINASE_DOM"/>
    <property type="match status" value="1"/>
</dbReference>
<keyword evidence="6" id="KW-1133">Transmembrane helix</keyword>
<keyword evidence="6" id="KW-0812">Transmembrane</keyword>
<dbReference type="SUPFAM" id="SSF56112">
    <property type="entry name" value="Protein kinase-like (PK-like)"/>
    <property type="match status" value="1"/>
</dbReference>
<dbReference type="InterPro" id="IPR011009">
    <property type="entry name" value="Kinase-like_dom_sf"/>
</dbReference>
<evidence type="ECO:0000256" key="3">
    <source>
        <dbReference type="ARBA" id="ARBA00022741"/>
    </source>
</evidence>
<organism evidence="8 9">
    <name type="scientific">Aphanomyces euteiches</name>
    <dbReference type="NCBI Taxonomy" id="100861"/>
    <lineage>
        <taxon>Eukaryota</taxon>
        <taxon>Sar</taxon>
        <taxon>Stramenopiles</taxon>
        <taxon>Oomycota</taxon>
        <taxon>Saprolegniomycetes</taxon>
        <taxon>Saprolegniales</taxon>
        <taxon>Verrucalvaceae</taxon>
        <taxon>Aphanomyces</taxon>
    </lineage>
</organism>
<dbReference type="Gene3D" id="1.10.510.10">
    <property type="entry name" value="Transferase(Phosphotransferase) domain 1"/>
    <property type="match status" value="1"/>
</dbReference>
<dbReference type="GO" id="GO:0004674">
    <property type="term" value="F:protein serine/threonine kinase activity"/>
    <property type="evidence" value="ECO:0007669"/>
    <property type="project" value="UniProtKB-KW"/>
</dbReference>
<keyword evidence="4" id="KW-0418">Kinase</keyword>
<feature type="domain" description="Protein kinase" evidence="7">
    <location>
        <begin position="5"/>
        <end position="271"/>
    </location>
</feature>
<dbReference type="FunFam" id="1.10.510.10:FF:000571">
    <property type="entry name" value="Maternal embryonic leucine zipper kinase"/>
    <property type="match status" value="1"/>
</dbReference>
<reference evidence="8 9" key="1">
    <citation type="submission" date="2019-07" db="EMBL/GenBank/DDBJ databases">
        <title>Genomics analysis of Aphanomyces spp. identifies a new class of oomycete effector associated with host adaptation.</title>
        <authorList>
            <person name="Gaulin E."/>
        </authorList>
    </citation>
    <scope>NUCLEOTIDE SEQUENCE [LARGE SCALE GENOMIC DNA]</scope>
    <source>
        <strain evidence="8 9">ATCC 201684</strain>
    </source>
</reference>
<evidence type="ECO:0000313" key="8">
    <source>
        <dbReference type="EMBL" id="KAF0730556.1"/>
    </source>
</evidence>
<protein>
    <recommendedName>
        <fullName evidence="7">Protein kinase domain-containing protein</fullName>
    </recommendedName>
</protein>
<dbReference type="PANTHER" id="PTHR24345">
    <property type="entry name" value="SERINE/THREONINE-PROTEIN KINASE PLK"/>
    <property type="match status" value="1"/>
</dbReference>
<dbReference type="Pfam" id="PF00069">
    <property type="entry name" value="Pkinase"/>
    <property type="match status" value="1"/>
</dbReference>
<proteinExistence type="predicted"/>
<keyword evidence="6" id="KW-0472">Membrane</keyword>
<keyword evidence="9" id="KW-1185">Reference proteome</keyword>
<dbReference type="AlphaFoldDB" id="A0A6G0WSY8"/>
<evidence type="ECO:0000313" key="9">
    <source>
        <dbReference type="Proteomes" id="UP000481153"/>
    </source>
</evidence>
<evidence type="ECO:0000256" key="2">
    <source>
        <dbReference type="ARBA" id="ARBA00022679"/>
    </source>
</evidence>
<keyword evidence="5" id="KW-0067">ATP-binding</keyword>
<keyword evidence="3" id="KW-0547">Nucleotide-binding</keyword>
<evidence type="ECO:0000259" key="7">
    <source>
        <dbReference type="PROSITE" id="PS50011"/>
    </source>
</evidence>
<feature type="transmembrane region" description="Helical" evidence="6">
    <location>
        <begin position="194"/>
        <end position="211"/>
    </location>
</feature>
<dbReference type="EMBL" id="VJMJ01000153">
    <property type="protein sequence ID" value="KAF0730556.1"/>
    <property type="molecule type" value="Genomic_DNA"/>
</dbReference>
<accession>A0A6G0WSY8</accession>
<evidence type="ECO:0000256" key="6">
    <source>
        <dbReference type="SAM" id="Phobius"/>
    </source>
</evidence>
<dbReference type="GO" id="GO:0005634">
    <property type="term" value="C:nucleus"/>
    <property type="evidence" value="ECO:0007669"/>
    <property type="project" value="TreeGrafter"/>
</dbReference>
<evidence type="ECO:0000256" key="1">
    <source>
        <dbReference type="ARBA" id="ARBA00022527"/>
    </source>
</evidence>
<gene>
    <name evidence="8" type="ORF">Ae201684_011978</name>
</gene>